<evidence type="ECO:0008006" key="3">
    <source>
        <dbReference type="Google" id="ProtNLM"/>
    </source>
</evidence>
<evidence type="ECO:0000313" key="1">
    <source>
        <dbReference type="EMBL" id="SDG26066.1"/>
    </source>
</evidence>
<dbReference type="STRING" id="200378.SAMN05216553_106447"/>
<keyword evidence="2" id="KW-1185">Reference proteome</keyword>
<gene>
    <name evidence="1" type="ORF">SAMN05216553_106447</name>
</gene>
<dbReference type="Proteomes" id="UP000199623">
    <property type="component" value="Unassembled WGS sequence"/>
</dbReference>
<organism evidence="1 2">
    <name type="scientific">Lentzea fradiae</name>
    <dbReference type="NCBI Taxonomy" id="200378"/>
    <lineage>
        <taxon>Bacteria</taxon>
        <taxon>Bacillati</taxon>
        <taxon>Actinomycetota</taxon>
        <taxon>Actinomycetes</taxon>
        <taxon>Pseudonocardiales</taxon>
        <taxon>Pseudonocardiaceae</taxon>
        <taxon>Lentzea</taxon>
    </lineage>
</organism>
<reference evidence="2" key="1">
    <citation type="submission" date="2016-10" db="EMBL/GenBank/DDBJ databases">
        <authorList>
            <person name="Varghese N."/>
            <person name="Submissions S."/>
        </authorList>
    </citation>
    <scope>NUCLEOTIDE SEQUENCE [LARGE SCALE GENOMIC DNA]</scope>
    <source>
        <strain evidence="2">CGMCC 4.3506</strain>
    </source>
</reference>
<evidence type="ECO:0000313" key="2">
    <source>
        <dbReference type="Proteomes" id="UP000199623"/>
    </source>
</evidence>
<protein>
    <recommendedName>
        <fullName evidence="3">DUF4388 domain-containing protein</fullName>
    </recommendedName>
</protein>
<dbReference type="AlphaFoldDB" id="A0A1G7SSG9"/>
<name>A0A1G7SSG9_9PSEU</name>
<proteinExistence type="predicted"/>
<dbReference type="EMBL" id="FNCC01000006">
    <property type="protein sequence ID" value="SDG26066.1"/>
    <property type="molecule type" value="Genomic_DNA"/>
</dbReference>
<accession>A0A1G7SSG9</accession>
<sequence>MRVAGNVGGVFHLRDGAVVAVDSPGSPAAETLLLSSGRVGARDWAAALVASVEAGSVQAALVGRGVIGPAEVRAFALAAVRDGAFAVAAGEVESCEVAAEPGDVPALPVAGGVEPESLLAETARRLDAVASLPVPVAPYRDRVVPAGGVDPAVLTAERREVVFHATGRRTVRDVAFAVGRSLYPVTVEISRMLGEGVLEIASPRDSFTFSHGDLTALRARAEMREAGRPV</sequence>